<feature type="region of interest" description="Disordered" evidence="1">
    <location>
        <begin position="1196"/>
        <end position="1226"/>
    </location>
</feature>
<accession>A0A428T836</accession>
<keyword evidence="4" id="KW-1185">Reference proteome</keyword>
<evidence type="ECO:0000313" key="4">
    <source>
        <dbReference type="Proteomes" id="UP000288429"/>
    </source>
</evidence>
<feature type="compositionally biased region" description="Polar residues" evidence="1">
    <location>
        <begin position="164"/>
        <end position="190"/>
    </location>
</feature>
<dbReference type="SUPFAM" id="SSF56112">
    <property type="entry name" value="Protein kinase-like (PK-like)"/>
    <property type="match status" value="1"/>
</dbReference>
<proteinExistence type="predicted"/>
<dbReference type="GO" id="GO:0005524">
    <property type="term" value="F:ATP binding"/>
    <property type="evidence" value="ECO:0007669"/>
    <property type="project" value="InterPro"/>
</dbReference>
<evidence type="ECO:0000256" key="1">
    <source>
        <dbReference type="SAM" id="MobiDB-lite"/>
    </source>
</evidence>
<dbReference type="PANTHER" id="PTHR35391:SF7">
    <property type="entry name" value="C2H2-TYPE DOMAIN-CONTAINING PROTEIN"/>
    <property type="match status" value="1"/>
</dbReference>
<evidence type="ECO:0000259" key="2">
    <source>
        <dbReference type="PROSITE" id="PS50011"/>
    </source>
</evidence>
<organism evidence="3 4">
    <name type="scientific">Fusarium ambrosium</name>
    <dbReference type="NCBI Taxonomy" id="131363"/>
    <lineage>
        <taxon>Eukaryota</taxon>
        <taxon>Fungi</taxon>
        <taxon>Dikarya</taxon>
        <taxon>Ascomycota</taxon>
        <taxon>Pezizomycotina</taxon>
        <taxon>Sordariomycetes</taxon>
        <taxon>Hypocreomycetidae</taxon>
        <taxon>Hypocreales</taxon>
        <taxon>Nectriaceae</taxon>
        <taxon>Fusarium</taxon>
        <taxon>Fusarium solani species complex</taxon>
    </lineage>
</organism>
<dbReference type="AlphaFoldDB" id="A0A428T836"/>
<feature type="compositionally biased region" description="Basic and acidic residues" evidence="1">
    <location>
        <begin position="316"/>
        <end position="340"/>
    </location>
</feature>
<dbReference type="InterPro" id="IPR011009">
    <property type="entry name" value="Kinase-like_dom_sf"/>
</dbReference>
<feature type="compositionally biased region" description="Polar residues" evidence="1">
    <location>
        <begin position="351"/>
        <end position="364"/>
    </location>
</feature>
<feature type="domain" description="Protein kinase" evidence="2">
    <location>
        <begin position="784"/>
        <end position="1129"/>
    </location>
</feature>
<dbReference type="Pfam" id="PF00069">
    <property type="entry name" value="Pkinase"/>
    <property type="match status" value="1"/>
</dbReference>
<dbReference type="SMART" id="SM00220">
    <property type="entry name" value="S_TKc"/>
    <property type="match status" value="1"/>
</dbReference>
<gene>
    <name evidence="3" type="ORF">CDV31_012690</name>
</gene>
<reference evidence="3 4" key="1">
    <citation type="submission" date="2017-06" db="EMBL/GenBank/DDBJ databases">
        <title>Cmopartive genomic analysis of Ambrosia Fusariam Clade fungi.</title>
        <authorList>
            <person name="Stajich J.E."/>
            <person name="Carrillo J."/>
            <person name="Kijimoto T."/>
            <person name="Eskalen A."/>
            <person name="O'Donnell K."/>
            <person name="Kasson M."/>
        </authorList>
    </citation>
    <scope>NUCLEOTIDE SEQUENCE [LARGE SCALE GENOMIC DNA]</scope>
    <source>
        <strain evidence="3 4">NRRL 20438</strain>
    </source>
</reference>
<feature type="region of interest" description="Disordered" evidence="1">
    <location>
        <begin position="616"/>
        <end position="638"/>
    </location>
</feature>
<feature type="compositionally biased region" description="Polar residues" evidence="1">
    <location>
        <begin position="7"/>
        <end position="26"/>
    </location>
</feature>
<dbReference type="GO" id="GO:0004672">
    <property type="term" value="F:protein kinase activity"/>
    <property type="evidence" value="ECO:0007669"/>
    <property type="project" value="InterPro"/>
</dbReference>
<sequence length="1226" mass="138553">MVPNPTWPCSTLGQPPNQARLSSSQPRKGEFDPTPRRPLTLLSCVLLAAMQAQSTIFDATAACRKSFVECQTFQVLAKAEWAENRLADFNLWASGIGASTRNRASLDARLALRPDARDVIVNLLRLLNALVEECMVLAESDTTQSNTVQQQQEEEKEHRGRTHSPPQQTPPQRSFSPWSGDSNSDSQSDAPSDIASDTPLSEAMKNVDSILDQLARIAIIIRQSGTRSRLQKADRMLRLEEHQDLRDHLIAVVLSTGPFSPEHTFSSEQIDPNKLSTVQLRLINCNLKRRNRFLYAQRHSEALDATSHTRVPSGEVTDKGKAPEQPEPESRLQQEPERPPRPVSAKPVDQLRNSSVKTGTSASGVTDLPLLTQNPVPSQAATTQLSTTVIKLDYPHPPEVNEDALVFRCPCCCRVLPRMLLDKNRWKKHLAENLCPYTCILPNCPKPEILYITKEAWKAHLLEDHRNVKSWVCFACVDAVQFDEEDAFVTHTLQEHHDAISKDQIPTLKSICSRSVPAEISSCPLCPWPTEKDGEVDKGALIDHIAEEVHAFSLRSLPWGSDAATQETPPLTKAEKPSLPHYFDTNKYFAENMDGSSSSGPDSNDTMQRELKELREEGPLVYSDSSDTQTRPMSSHTIGKQIRSKLLISDDPTSSARFLPQGDLESILSEKVVDEIIAEDLKTSETEAIEIRRKICGNRSEPRLIKVLATLILIEKVKYIRDFLDHDVWDDTLPLPSTKTVFRVWGEANIDYFCDRQYVVLAPVFDFRTLNHYRFGRKIPMPFLHRLEWKYRGAHGTISRVRIHPDHQRWDPDSPPKYDTSFFAIKKFRDHTTFNQEREALERFSYPQKGHKHLIQLLLSYQLADEWFMIFPWAQGNLAEFWEKNPSNPASRDDSYWFIKQCEGLASGLRKVHRDDSWPPRHDHIGDAFQADSRNLGRHGDVKPENILWFAEPGASRGHLVVADFTLMRFHSVDSVEYTEARNVGFSATYCPPEVDEDSQTLVSQRYDTWTLGCVYLEFITWYLIGYDAIRGDSFKSPTGKYLESFDIVRLNEHKKHSVPSNSFFTPNDGSGANVKDSVKKWIRMLHGNQFCSQAMHDFLDLVENYMLVPTPTSRWPMDKVCAELGEILKGCKDNDRYCHGGDPRLLSNNDGFPPEFTQQSMQWSMAPTMAFATSTSSLGSPSNPDLHVIEAAFADVRPTGHQPSMPISQGDAHPSRLGDQPTGDG</sequence>
<dbReference type="PROSITE" id="PS50011">
    <property type="entry name" value="PROTEIN_KINASE_DOM"/>
    <property type="match status" value="1"/>
</dbReference>
<evidence type="ECO:0000313" key="3">
    <source>
        <dbReference type="EMBL" id="RSL98205.1"/>
    </source>
</evidence>
<feature type="region of interest" description="Disordered" evidence="1">
    <location>
        <begin position="304"/>
        <end position="379"/>
    </location>
</feature>
<dbReference type="Gene3D" id="1.10.510.10">
    <property type="entry name" value="Transferase(Phosphotransferase) domain 1"/>
    <property type="match status" value="1"/>
</dbReference>
<dbReference type="Proteomes" id="UP000288429">
    <property type="component" value="Unassembled WGS sequence"/>
</dbReference>
<dbReference type="EMBL" id="NIZV01000240">
    <property type="protein sequence ID" value="RSL98205.1"/>
    <property type="molecule type" value="Genomic_DNA"/>
</dbReference>
<feature type="compositionally biased region" description="Polar residues" evidence="1">
    <location>
        <begin position="623"/>
        <end position="638"/>
    </location>
</feature>
<dbReference type="InterPro" id="IPR000719">
    <property type="entry name" value="Prot_kinase_dom"/>
</dbReference>
<dbReference type="PANTHER" id="PTHR35391">
    <property type="entry name" value="C2H2-TYPE DOMAIN-CONTAINING PROTEIN-RELATED"/>
    <property type="match status" value="1"/>
</dbReference>
<feature type="region of interest" description="Disordered" evidence="1">
    <location>
        <begin position="1"/>
        <end position="35"/>
    </location>
</feature>
<name>A0A428T836_9HYPO</name>
<protein>
    <recommendedName>
        <fullName evidence="2">Protein kinase domain-containing protein</fullName>
    </recommendedName>
</protein>
<comment type="caution">
    <text evidence="3">The sequence shown here is derived from an EMBL/GenBank/DDBJ whole genome shotgun (WGS) entry which is preliminary data.</text>
</comment>
<feature type="compositionally biased region" description="Polar residues" evidence="1">
    <location>
        <begin position="141"/>
        <end position="151"/>
    </location>
</feature>
<feature type="region of interest" description="Disordered" evidence="1">
    <location>
        <begin position="141"/>
        <end position="198"/>
    </location>
</feature>